<evidence type="ECO:0000259" key="1">
    <source>
        <dbReference type="Pfam" id="PF01368"/>
    </source>
</evidence>
<dbReference type="Pfam" id="PF01368">
    <property type="entry name" value="DHH"/>
    <property type="match status" value="1"/>
</dbReference>
<evidence type="ECO:0000259" key="2">
    <source>
        <dbReference type="Pfam" id="PF02272"/>
    </source>
</evidence>
<dbReference type="EMBL" id="VSSQ01020904">
    <property type="protein sequence ID" value="MPM66129.1"/>
    <property type="molecule type" value="Genomic_DNA"/>
</dbReference>
<dbReference type="Gene3D" id="3.10.310.30">
    <property type="match status" value="1"/>
</dbReference>
<sequence length="329" mass="36404">MESKNNVTLEKVFSLLCASPSWVILTHQKPDGDAVGSASSLAAYGMENGKKIRWGGGNPLPPTYSFLPLSETYEVFNRAEDLLPLSKDTLIISLDTSNIERSIPELEKIHNDAQIINIDHHGDNTLYGDYNYIDENASSLGEILWHMFHLCNASYSCNSAIGLYTAIVTDSGKFSFSSTSPRTHEAAAELIKKGVLPAEISHKIFYNQPIESMKLWGKAFERVELAGHSKISVSWLTLEDFLQLNSSPADTEGLVNELLRVKDVEFAILLVEEEDQIRISLRSRGVISARDIAHRFEGGGHMQAAGCRIEVPLSQAIQIIIKAVEEAMQ</sequence>
<name>A0A645BKZ3_9ZZZZ</name>
<dbReference type="Pfam" id="PF02272">
    <property type="entry name" value="DHHA1"/>
    <property type="match status" value="1"/>
</dbReference>
<organism evidence="3">
    <name type="scientific">bioreactor metagenome</name>
    <dbReference type="NCBI Taxonomy" id="1076179"/>
    <lineage>
        <taxon>unclassified sequences</taxon>
        <taxon>metagenomes</taxon>
        <taxon>ecological metagenomes</taxon>
    </lineage>
</organism>
<feature type="domain" description="DHHA1" evidence="2">
    <location>
        <begin position="243"/>
        <end position="328"/>
    </location>
</feature>
<dbReference type="AlphaFoldDB" id="A0A645BKZ3"/>
<gene>
    <name evidence="3" type="primary">nrnA_30</name>
    <name evidence="3" type="ORF">SDC9_113036</name>
</gene>
<dbReference type="PANTHER" id="PTHR47618:SF1">
    <property type="entry name" value="BIFUNCTIONAL OLIGORIBONUCLEASE AND PAP PHOSPHATASE NRNA"/>
    <property type="match status" value="1"/>
</dbReference>
<keyword evidence="3" id="KW-0378">Hydrolase</keyword>
<evidence type="ECO:0000313" key="3">
    <source>
        <dbReference type="EMBL" id="MPM66129.1"/>
    </source>
</evidence>
<dbReference type="Gene3D" id="3.90.1640.10">
    <property type="entry name" value="inorganic pyrophosphatase (n-terminal core)"/>
    <property type="match status" value="1"/>
</dbReference>
<dbReference type="InterPro" id="IPR001667">
    <property type="entry name" value="DDH_dom"/>
</dbReference>
<dbReference type="InterPro" id="IPR051319">
    <property type="entry name" value="Oligoribo/pAp-PDE_c-di-AMP_PDE"/>
</dbReference>
<proteinExistence type="predicted"/>
<dbReference type="GO" id="GO:0003676">
    <property type="term" value="F:nucleic acid binding"/>
    <property type="evidence" value="ECO:0007669"/>
    <property type="project" value="InterPro"/>
</dbReference>
<dbReference type="EC" id="3.1.-.-" evidence="3"/>
<accession>A0A645BKZ3</accession>
<feature type="domain" description="DDH" evidence="1">
    <location>
        <begin position="23"/>
        <end position="149"/>
    </location>
</feature>
<protein>
    <submittedName>
        <fullName evidence="3">Bifunctional oligoribonuclease and PAP phosphatase NrnA</fullName>
        <ecNumber evidence="3">3.1.-.-</ecNumber>
    </submittedName>
</protein>
<dbReference type="InterPro" id="IPR038763">
    <property type="entry name" value="DHH_sf"/>
</dbReference>
<dbReference type="GO" id="GO:0016787">
    <property type="term" value="F:hydrolase activity"/>
    <property type="evidence" value="ECO:0007669"/>
    <property type="project" value="UniProtKB-KW"/>
</dbReference>
<reference evidence="3" key="1">
    <citation type="submission" date="2019-08" db="EMBL/GenBank/DDBJ databases">
        <authorList>
            <person name="Kucharzyk K."/>
            <person name="Murdoch R.W."/>
            <person name="Higgins S."/>
            <person name="Loffler F."/>
        </authorList>
    </citation>
    <scope>NUCLEOTIDE SEQUENCE</scope>
</reference>
<dbReference type="PANTHER" id="PTHR47618">
    <property type="entry name" value="BIFUNCTIONAL OLIGORIBONUCLEASE AND PAP PHOSPHATASE NRNA"/>
    <property type="match status" value="1"/>
</dbReference>
<comment type="caution">
    <text evidence="3">The sequence shown here is derived from an EMBL/GenBank/DDBJ whole genome shotgun (WGS) entry which is preliminary data.</text>
</comment>
<dbReference type="InterPro" id="IPR003156">
    <property type="entry name" value="DHHA1_dom"/>
</dbReference>
<dbReference type="SUPFAM" id="SSF64182">
    <property type="entry name" value="DHH phosphoesterases"/>
    <property type="match status" value="1"/>
</dbReference>